<feature type="region of interest" description="Disordered" evidence="1">
    <location>
        <begin position="510"/>
        <end position="599"/>
    </location>
</feature>
<feature type="region of interest" description="Disordered" evidence="1">
    <location>
        <begin position="1"/>
        <end position="60"/>
    </location>
</feature>
<dbReference type="PROSITE" id="PS50090">
    <property type="entry name" value="MYB_LIKE"/>
    <property type="match status" value="1"/>
</dbReference>
<evidence type="ECO:0000259" key="2">
    <source>
        <dbReference type="PROSITE" id="PS50090"/>
    </source>
</evidence>
<comment type="caution">
    <text evidence="3">The sequence shown here is derived from an EMBL/GenBank/DDBJ whole genome shotgun (WGS) entry which is preliminary data.</text>
</comment>
<feature type="compositionally biased region" description="Basic and acidic residues" evidence="1">
    <location>
        <begin position="696"/>
        <end position="706"/>
    </location>
</feature>
<dbReference type="Gene3D" id="1.10.10.60">
    <property type="entry name" value="Homeodomain-like"/>
    <property type="match status" value="1"/>
</dbReference>
<gene>
    <name evidence="3" type="ORF">AA0119_g11374</name>
</gene>
<dbReference type="EMBL" id="PDXF01000085">
    <property type="protein sequence ID" value="RYN89381.1"/>
    <property type="molecule type" value="Genomic_DNA"/>
</dbReference>
<proteinExistence type="predicted"/>
<evidence type="ECO:0000256" key="1">
    <source>
        <dbReference type="SAM" id="MobiDB-lite"/>
    </source>
</evidence>
<dbReference type="InterPro" id="IPR009057">
    <property type="entry name" value="Homeodomain-like_sf"/>
</dbReference>
<dbReference type="CDD" id="cd00167">
    <property type="entry name" value="SANT"/>
    <property type="match status" value="1"/>
</dbReference>
<dbReference type="SUPFAM" id="SSF46689">
    <property type="entry name" value="Homeodomain-like"/>
    <property type="match status" value="1"/>
</dbReference>
<keyword evidence="4" id="KW-1185">Reference proteome</keyword>
<protein>
    <recommendedName>
        <fullName evidence="2">Myb-like domain-containing protein</fullName>
    </recommendedName>
</protein>
<reference evidence="4" key="1">
    <citation type="journal article" date="2019" name="bioRxiv">
        <title>Genomics, evolutionary history and diagnostics of the Alternaria alternata species group including apple and Asian pear pathotypes.</title>
        <authorList>
            <person name="Armitage A.D."/>
            <person name="Cockerton H.M."/>
            <person name="Sreenivasaprasad S."/>
            <person name="Woodhall J.W."/>
            <person name="Lane C.R."/>
            <person name="Harrison R.J."/>
            <person name="Clarkson J.P."/>
        </authorList>
    </citation>
    <scope>NUCLEOTIDE SEQUENCE [LARGE SCALE GENOMIC DNA]</scope>
    <source>
        <strain evidence="4">FERA 635</strain>
    </source>
</reference>
<feature type="compositionally biased region" description="Polar residues" evidence="1">
    <location>
        <begin position="511"/>
        <end position="520"/>
    </location>
</feature>
<evidence type="ECO:0000313" key="4">
    <source>
        <dbReference type="Proteomes" id="UP000293195"/>
    </source>
</evidence>
<feature type="region of interest" description="Disordered" evidence="1">
    <location>
        <begin position="251"/>
        <end position="287"/>
    </location>
</feature>
<dbReference type="Proteomes" id="UP000293195">
    <property type="component" value="Unassembled WGS sequence"/>
</dbReference>
<dbReference type="Pfam" id="PF00249">
    <property type="entry name" value="Myb_DNA-binding"/>
    <property type="match status" value="1"/>
</dbReference>
<organism evidence="3 4">
    <name type="scientific">Alternaria tenuissima</name>
    <dbReference type="NCBI Taxonomy" id="119927"/>
    <lineage>
        <taxon>Eukaryota</taxon>
        <taxon>Fungi</taxon>
        <taxon>Dikarya</taxon>
        <taxon>Ascomycota</taxon>
        <taxon>Pezizomycotina</taxon>
        <taxon>Dothideomycetes</taxon>
        <taxon>Pleosporomycetidae</taxon>
        <taxon>Pleosporales</taxon>
        <taxon>Pleosporineae</taxon>
        <taxon>Pleosporaceae</taxon>
        <taxon>Alternaria</taxon>
        <taxon>Alternaria sect. Alternaria</taxon>
        <taxon>Alternaria alternata complex</taxon>
    </lineage>
</organism>
<feature type="domain" description="Myb-like" evidence="2">
    <location>
        <begin position="610"/>
        <end position="652"/>
    </location>
</feature>
<sequence length="720" mass="79809">MQTPGPTPSQTQLPQNEFGQHLGYGSSSGSLGHRSASMAALMRNSSASETPSRELPVPAKPTSLCPDILQGMRQFERVLSEEMLRHSQGVMIRLSGLLASELRRSRHEHRPMAIRLMYLGKDEASVRPCIVVFCPELVQKRAEKFFKKEVNRRIYQSDEPGRENFQVVVIGQPPRPRATKYAASQFASRVKVASAHPAFPHSTSCSLQVKAEHEGVSRLATVGGFIIASCHDGTETIYGLTAGHIFPQTGYSSSASDEPWDGSMPSPASSNSEDDGDITSEEIDQSYSRSTLESSVIAMGEPAWIDLKLADVSFSREARDKDWALVEGLRLHQIVPSITRAWDDQIALGTIGEQQSLRIGFDTEVALECVLSQTPSMILTPSGHNFVQAHLLIPDASRRLQDGASGTWVTSQPTPLLLDWLGSPMKPAIPPSTSVYGQIVADDIFGDIYMIPLHSIMDDIKTLMDAAIVRLPKSKSELWRVLNNQLHEEHAHTESKTDSFSPIDEKEFEIDSNNLDTPMTNDKAKQKNEVPVSVGPDDYPSALKSSERPPFSGFEGSKIVHTDNAPRQDSPPVSRDSEDNDNGYSSENAPRSKKRRIDGPSTSKYLLFAPWTTKEDLCLKRMRDNGESWDRIMEDFTNRSENDVKRRWYRDLLAEHVAEAEGKTVAEVNAPYARATLALSNQVPGVFEFPLSDDQQEAHPETDTRHLTQAGLWSVPEHGK</sequence>
<dbReference type="InterPro" id="IPR001005">
    <property type="entry name" value="SANT/Myb"/>
</dbReference>
<feature type="compositionally biased region" description="Polar residues" evidence="1">
    <location>
        <begin position="1"/>
        <end position="18"/>
    </location>
</feature>
<feature type="region of interest" description="Disordered" evidence="1">
    <location>
        <begin position="693"/>
        <end position="720"/>
    </location>
</feature>
<feature type="compositionally biased region" description="Low complexity" evidence="1">
    <location>
        <begin position="19"/>
        <end position="37"/>
    </location>
</feature>
<accession>A0ABY0FU80</accession>
<feature type="compositionally biased region" description="Acidic residues" evidence="1">
    <location>
        <begin position="272"/>
        <end position="284"/>
    </location>
</feature>
<name>A0ABY0FU80_9PLEO</name>
<evidence type="ECO:0000313" key="3">
    <source>
        <dbReference type="EMBL" id="RYN89381.1"/>
    </source>
</evidence>